<dbReference type="PROSITE" id="PS50878">
    <property type="entry name" value="RT_POL"/>
    <property type="match status" value="1"/>
</dbReference>
<reference evidence="2" key="1">
    <citation type="submission" date="2020-03" db="EMBL/GenBank/DDBJ databases">
        <title>A transcriptome and proteome of the tick Rhipicephalus microplus shaped by the genetic composition of its hosts and developmental stage.</title>
        <authorList>
            <person name="Garcia G.R."/>
            <person name="Ribeiro J.M.C."/>
            <person name="Maruyama S.R."/>
            <person name="Gardinasse L.G."/>
            <person name="Nelson K."/>
            <person name="Ferreira B.R."/>
            <person name="Andrade T.G."/>
            <person name="Santos I.K.F.M."/>
        </authorList>
    </citation>
    <scope>NUCLEOTIDE SEQUENCE</scope>
    <source>
        <strain evidence="2">NSGR</strain>
        <tissue evidence="2">Salivary glands</tissue>
    </source>
</reference>
<dbReference type="EMBL" id="GIKN01005625">
    <property type="protein sequence ID" value="NIE47898.1"/>
    <property type="molecule type" value="Transcribed_RNA"/>
</dbReference>
<keyword evidence="2" id="KW-0808">Transferase</keyword>
<feature type="domain" description="Reverse transcriptase" evidence="1">
    <location>
        <begin position="1"/>
        <end position="177"/>
    </location>
</feature>
<dbReference type="AlphaFoldDB" id="A0A6G5ABB8"/>
<evidence type="ECO:0000313" key="2">
    <source>
        <dbReference type="EMBL" id="NIE47898.1"/>
    </source>
</evidence>
<sequence length="321" mass="35738">MDNNLQTDAIFLDFAKAFDNVPHNHLIRKLTSLGIPLNLLSWIKHFLTGSMQFTSANNCQSAFAKVTSGVPQGAGLSPLLFLIYINDLPANIKSNIRLFADDCVIYTVINSPADANKLQRDLDSIASWCNKWLMPLNIDNCKSLSFTRKRAILANIYSINAVPIASVSCYKYLGVHLTSSLSWITHIDSICSTASRTLGYLRRNLKCASSDVKKLAFITFVRPKLEYASAIWHPSQAYLTTKLESIQNRAARFITSQYSHKTSVTELKHSLSLPTFESLRLITPFMPSAPLLLLPTLKTSVSPICSQNFIAYKSQHGPLHA</sequence>
<dbReference type="VEuPathDB" id="VectorBase:LOC119159864"/>
<dbReference type="InterPro" id="IPR043502">
    <property type="entry name" value="DNA/RNA_pol_sf"/>
</dbReference>
<keyword evidence="2" id="KW-0548">Nucleotidyltransferase</keyword>
<dbReference type="InterPro" id="IPR000477">
    <property type="entry name" value="RT_dom"/>
</dbReference>
<organism evidence="2">
    <name type="scientific">Rhipicephalus microplus</name>
    <name type="common">Cattle tick</name>
    <name type="synonym">Boophilus microplus</name>
    <dbReference type="NCBI Taxonomy" id="6941"/>
    <lineage>
        <taxon>Eukaryota</taxon>
        <taxon>Metazoa</taxon>
        <taxon>Ecdysozoa</taxon>
        <taxon>Arthropoda</taxon>
        <taxon>Chelicerata</taxon>
        <taxon>Arachnida</taxon>
        <taxon>Acari</taxon>
        <taxon>Parasitiformes</taxon>
        <taxon>Ixodida</taxon>
        <taxon>Ixodoidea</taxon>
        <taxon>Ixodidae</taxon>
        <taxon>Rhipicephalinae</taxon>
        <taxon>Rhipicephalus</taxon>
        <taxon>Boophilus</taxon>
    </lineage>
</organism>
<proteinExistence type="predicted"/>
<dbReference type="PANTHER" id="PTHR33332">
    <property type="entry name" value="REVERSE TRANSCRIPTASE DOMAIN-CONTAINING PROTEIN"/>
    <property type="match status" value="1"/>
</dbReference>
<evidence type="ECO:0000259" key="1">
    <source>
        <dbReference type="PROSITE" id="PS50878"/>
    </source>
</evidence>
<dbReference type="SUPFAM" id="SSF56672">
    <property type="entry name" value="DNA/RNA polymerases"/>
    <property type="match status" value="1"/>
</dbReference>
<keyword evidence="2" id="KW-0695">RNA-directed DNA polymerase</keyword>
<dbReference type="CDD" id="cd01650">
    <property type="entry name" value="RT_nLTR_like"/>
    <property type="match status" value="1"/>
</dbReference>
<dbReference type="GO" id="GO:0003964">
    <property type="term" value="F:RNA-directed DNA polymerase activity"/>
    <property type="evidence" value="ECO:0007669"/>
    <property type="project" value="UniProtKB-KW"/>
</dbReference>
<protein>
    <submittedName>
        <fullName evidence="2">Putative rna-directed dna polymerase from mobile element jockey-like protein</fullName>
    </submittedName>
</protein>
<dbReference type="OrthoDB" id="6480243at2759"/>
<name>A0A6G5ABB8_RHIMP</name>
<accession>A0A6G5ABB8</accession>
<dbReference type="Pfam" id="PF00078">
    <property type="entry name" value="RVT_1"/>
    <property type="match status" value="1"/>
</dbReference>